<name>A0A382KAV2_9ZZZZ</name>
<dbReference type="PROSITE" id="PS00924">
    <property type="entry name" value="ASP_GLU_RACEMASE_2"/>
    <property type="match status" value="1"/>
</dbReference>
<comment type="catalytic activity">
    <reaction evidence="1">
        <text>L-glutamate = D-glutamate</text>
        <dbReference type="Rhea" id="RHEA:12813"/>
        <dbReference type="ChEBI" id="CHEBI:29985"/>
        <dbReference type="ChEBI" id="CHEBI:29986"/>
        <dbReference type="EC" id="5.1.1.3"/>
    </reaction>
</comment>
<reference evidence="7" key="1">
    <citation type="submission" date="2018-05" db="EMBL/GenBank/DDBJ databases">
        <authorList>
            <person name="Lanie J.A."/>
            <person name="Ng W.-L."/>
            <person name="Kazmierczak K.M."/>
            <person name="Andrzejewski T.M."/>
            <person name="Davidsen T.M."/>
            <person name="Wayne K.J."/>
            <person name="Tettelin H."/>
            <person name="Glass J.I."/>
            <person name="Rusch D."/>
            <person name="Podicherti R."/>
            <person name="Tsui H.-C.T."/>
            <person name="Winkler M.E."/>
        </authorList>
    </citation>
    <scope>NUCLEOTIDE SEQUENCE</scope>
</reference>
<evidence type="ECO:0000256" key="1">
    <source>
        <dbReference type="ARBA" id="ARBA00001602"/>
    </source>
</evidence>
<dbReference type="InterPro" id="IPR033134">
    <property type="entry name" value="Asp/Glu_racemase_AS_2"/>
</dbReference>
<sequence length="266" mass="30198">MQNLPIGIFDSGIGGLTVTHVLKEKLPQESIIYFGDTEHLPYGEKSYEAIRYFSKRITEFLKKKHCKVIIIACNSASSVAFDIVQKEAENIPVFNVIDPVVNEVTKNYAYCNIGVIGTKATIQSGVYTKKIREICTSVKVSEMATPLLVPMIEEGFVNGDISCKIIENYLSNKILSNIDSLILACTHYPLIYREIDDFYKNKTNVIDSANIVVNFIHSELKNLNLLNDGNNPESHFYISNYTRNFEKSAKFFFQEDINIEKANIWI</sequence>
<dbReference type="InterPro" id="IPR004391">
    <property type="entry name" value="Glu_race"/>
</dbReference>
<accession>A0A382KAV2</accession>
<dbReference type="AlphaFoldDB" id="A0A382KAV2"/>
<evidence type="ECO:0000256" key="5">
    <source>
        <dbReference type="ARBA" id="ARBA00023235"/>
    </source>
</evidence>
<dbReference type="SUPFAM" id="SSF53681">
    <property type="entry name" value="Aspartate/glutamate racemase"/>
    <property type="match status" value="2"/>
</dbReference>
<evidence type="ECO:0000313" key="7">
    <source>
        <dbReference type="EMBL" id="SVC21309.1"/>
    </source>
</evidence>
<protein>
    <recommendedName>
        <fullName evidence="2">glutamate racemase</fullName>
        <ecNumber evidence="2">5.1.1.3</ecNumber>
    </recommendedName>
</protein>
<keyword evidence="5" id="KW-0413">Isomerase</keyword>
<organism evidence="7">
    <name type="scientific">marine metagenome</name>
    <dbReference type="NCBI Taxonomy" id="408172"/>
    <lineage>
        <taxon>unclassified sequences</taxon>
        <taxon>metagenomes</taxon>
        <taxon>ecological metagenomes</taxon>
    </lineage>
</organism>
<dbReference type="Gene3D" id="3.40.50.1860">
    <property type="match status" value="2"/>
</dbReference>
<keyword evidence="4" id="KW-0573">Peptidoglycan synthesis</keyword>
<dbReference type="HAMAP" id="MF_00258">
    <property type="entry name" value="Glu_racemase"/>
    <property type="match status" value="1"/>
</dbReference>
<evidence type="ECO:0000256" key="4">
    <source>
        <dbReference type="ARBA" id="ARBA00022984"/>
    </source>
</evidence>
<dbReference type="GO" id="GO:0008360">
    <property type="term" value="P:regulation of cell shape"/>
    <property type="evidence" value="ECO:0007669"/>
    <property type="project" value="UniProtKB-KW"/>
</dbReference>
<gene>
    <name evidence="7" type="ORF">METZ01_LOCUS274163</name>
</gene>
<dbReference type="GO" id="GO:0008881">
    <property type="term" value="F:glutamate racemase activity"/>
    <property type="evidence" value="ECO:0007669"/>
    <property type="project" value="UniProtKB-EC"/>
</dbReference>
<evidence type="ECO:0000256" key="3">
    <source>
        <dbReference type="ARBA" id="ARBA00022960"/>
    </source>
</evidence>
<evidence type="ECO:0000256" key="6">
    <source>
        <dbReference type="ARBA" id="ARBA00023316"/>
    </source>
</evidence>
<keyword evidence="6" id="KW-0961">Cell wall biogenesis/degradation</keyword>
<proteinExistence type="inferred from homology"/>
<dbReference type="EMBL" id="UINC01079370">
    <property type="protein sequence ID" value="SVC21309.1"/>
    <property type="molecule type" value="Genomic_DNA"/>
</dbReference>
<dbReference type="EC" id="5.1.1.3" evidence="2"/>
<dbReference type="NCBIfam" id="TIGR00067">
    <property type="entry name" value="glut_race"/>
    <property type="match status" value="1"/>
</dbReference>
<keyword evidence="3" id="KW-0133">Cell shape</keyword>
<dbReference type="PANTHER" id="PTHR21198:SF2">
    <property type="entry name" value="GLUTAMATE RACEMASE"/>
    <property type="match status" value="1"/>
</dbReference>
<dbReference type="PROSITE" id="PS00923">
    <property type="entry name" value="ASP_GLU_RACEMASE_1"/>
    <property type="match status" value="1"/>
</dbReference>
<dbReference type="InterPro" id="IPR018187">
    <property type="entry name" value="Asp/Glu_racemase_AS_1"/>
</dbReference>
<dbReference type="GO" id="GO:0071555">
    <property type="term" value="P:cell wall organization"/>
    <property type="evidence" value="ECO:0007669"/>
    <property type="project" value="UniProtKB-KW"/>
</dbReference>
<dbReference type="InterPro" id="IPR015942">
    <property type="entry name" value="Asp/Glu/hydantoin_racemase"/>
</dbReference>
<dbReference type="GO" id="GO:0009252">
    <property type="term" value="P:peptidoglycan biosynthetic process"/>
    <property type="evidence" value="ECO:0007669"/>
    <property type="project" value="UniProtKB-KW"/>
</dbReference>
<dbReference type="Pfam" id="PF01177">
    <property type="entry name" value="Asp_Glu_race"/>
    <property type="match status" value="1"/>
</dbReference>
<dbReference type="FunFam" id="3.40.50.1860:FF:000001">
    <property type="entry name" value="Glutamate racemase"/>
    <property type="match status" value="1"/>
</dbReference>
<dbReference type="PANTHER" id="PTHR21198">
    <property type="entry name" value="GLUTAMATE RACEMASE"/>
    <property type="match status" value="1"/>
</dbReference>
<dbReference type="InterPro" id="IPR001920">
    <property type="entry name" value="Asp/Glu_race"/>
</dbReference>
<evidence type="ECO:0000256" key="2">
    <source>
        <dbReference type="ARBA" id="ARBA00013090"/>
    </source>
</evidence>